<dbReference type="InterPro" id="IPR015943">
    <property type="entry name" value="WD40/YVTN_repeat-like_dom_sf"/>
</dbReference>
<evidence type="ECO:0000256" key="2">
    <source>
        <dbReference type="ARBA" id="ARBA00022517"/>
    </source>
</evidence>
<dbReference type="InterPro" id="IPR028598">
    <property type="entry name" value="BOP1/Erb1"/>
</dbReference>
<sequence length="162" mass="19102">MRSIPAYENAMKYCFERCLDLYLCPRVRKNRLNIDPESLKPKLPSRKELKPYPTTCYVGWRWVPYFLLSSMAQVMELFVSGRLKLAHVLGSGRLMNLLVVLLEILCPIFIFWLFLCNQTPSVSWIKDDKHMGLKLRHFKIVTAVEWHQKGDYFSTVMLEDIL</sequence>
<evidence type="ECO:0000313" key="9">
    <source>
        <dbReference type="EMBL" id="KHN28530.1"/>
    </source>
</evidence>
<evidence type="ECO:0000256" key="3">
    <source>
        <dbReference type="ARBA" id="ARBA00022552"/>
    </source>
</evidence>
<organism evidence="9">
    <name type="scientific">Glycine soja</name>
    <name type="common">Wild soybean</name>
    <dbReference type="NCBI Taxonomy" id="3848"/>
    <lineage>
        <taxon>Eukaryota</taxon>
        <taxon>Viridiplantae</taxon>
        <taxon>Streptophyta</taxon>
        <taxon>Embryophyta</taxon>
        <taxon>Tracheophyta</taxon>
        <taxon>Spermatophyta</taxon>
        <taxon>Magnoliopsida</taxon>
        <taxon>eudicotyledons</taxon>
        <taxon>Gunneridae</taxon>
        <taxon>Pentapetalae</taxon>
        <taxon>rosids</taxon>
        <taxon>fabids</taxon>
        <taxon>Fabales</taxon>
        <taxon>Fabaceae</taxon>
        <taxon>Papilionoideae</taxon>
        <taxon>50 kb inversion clade</taxon>
        <taxon>NPAAA clade</taxon>
        <taxon>indigoferoid/millettioid clade</taxon>
        <taxon>Phaseoleae</taxon>
        <taxon>Glycine</taxon>
        <taxon>Glycine subgen. Soja</taxon>
    </lineage>
</organism>
<dbReference type="Gene3D" id="2.130.10.10">
    <property type="entry name" value="YVTN repeat-like/Quinoprotein amine dehydrogenase"/>
    <property type="match status" value="1"/>
</dbReference>
<evidence type="ECO:0000256" key="1">
    <source>
        <dbReference type="ARBA" id="ARBA00004604"/>
    </source>
</evidence>
<name>A0A0B2R4E2_GLYSO</name>
<dbReference type="GO" id="GO:0043021">
    <property type="term" value="F:ribonucleoprotein complex binding"/>
    <property type="evidence" value="ECO:0007669"/>
    <property type="project" value="TreeGrafter"/>
</dbReference>
<feature type="transmembrane region" description="Helical" evidence="7">
    <location>
        <begin position="95"/>
        <end position="115"/>
    </location>
</feature>
<keyword evidence="6" id="KW-0539">Nucleus</keyword>
<dbReference type="PANTHER" id="PTHR17605">
    <property type="entry name" value="RIBOSOME BIOGENESIS PROTEIN BOP1 BLOCK OF PROLIFERATION 1 PROTEIN"/>
    <property type="match status" value="1"/>
</dbReference>
<dbReference type="EMBL" id="KN652614">
    <property type="protein sequence ID" value="KHN28530.1"/>
    <property type="molecule type" value="Genomic_DNA"/>
</dbReference>
<evidence type="ECO:0000256" key="7">
    <source>
        <dbReference type="SAM" id="Phobius"/>
    </source>
</evidence>
<keyword evidence="7" id="KW-0812">Transmembrane</keyword>
<feature type="domain" description="BOP1 N-terminal" evidence="8">
    <location>
        <begin position="1"/>
        <end position="53"/>
    </location>
</feature>
<keyword evidence="3" id="KW-0698">rRNA processing</keyword>
<dbReference type="GO" id="GO:0000463">
    <property type="term" value="P:maturation of LSU-rRNA from tricistronic rRNA transcript (SSU-rRNA, 5.8S rRNA, LSU-rRNA)"/>
    <property type="evidence" value="ECO:0007669"/>
    <property type="project" value="TreeGrafter"/>
</dbReference>
<dbReference type="PANTHER" id="PTHR17605:SF0">
    <property type="entry name" value="RIBOSOME BIOGENESIS PROTEIN BOP1"/>
    <property type="match status" value="1"/>
</dbReference>
<evidence type="ECO:0000256" key="5">
    <source>
        <dbReference type="ARBA" id="ARBA00022737"/>
    </source>
</evidence>
<keyword evidence="4" id="KW-0853">WD repeat</keyword>
<dbReference type="InterPro" id="IPR012953">
    <property type="entry name" value="BOP1_N_dom"/>
</dbReference>
<feature type="transmembrane region" description="Helical" evidence="7">
    <location>
        <begin position="62"/>
        <end position="83"/>
    </location>
</feature>
<keyword evidence="5" id="KW-0677">Repeat</keyword>
<accession>A0A0B2R4E2</accession>
<comment type="subcellular location">
    <subcellularLocation>
        <location evidence="1">Nucleus</location>
        <location evidence="1">Nucleolus</location>
    </subcellularLocation>
</comment>
<dbReference type="GO" id="GO:0030687">
    <property type="term" value="C:preribosome, large subunit precursor"/>
    <property type="evidence" value="ECO:0007669"/>
    <property type="project" value="TreeGrafter"/>
</dbReference>
<protein>
    <submittedName>
        <fullName evidence="9">Ribosome biogenesis protein erb1</fullName>
    </submittedName>
</protein>
<keyword evidence="2" id="KW-0690">Ribosome biogenesis</keyword>
<reference evidence="9" key="1">
    <citation type="submission" date="2014-07" db="EMBL/GenBank/DDBJ databases">
        <title>Identification of a novel salt tolerance gene in wild soybean by whole-genome sequencing.</title>
        <authorList>
            <person name="Lam H.-M."/>
            <person name="Qi X."/>
            <person name="Li M.-W."/>
            <person name="Liu X."/>
            <person name="Xie M."/>
            <person name="Ni M."/>
            <person name="Xu X."/>
        </authorList>
    </citation>
    <scope>NUCLEOTIDE SEQUENCE [LARGE SCALE GENOMIC DNA]</scope>
    <source>
        <tissue evidence="9">Root</tissue>
    </source>
</reference>
<dbReference type="GO" id="GO:0070545">
    <property type="term" value="C:PeBoW complex"/>
    <property type="evidence" value="ECO:0007669"/>
    <property type="project" value="TreeGrafter"/>
</dbReference>
<gene>
    <name evidence="9" type="ORF">glysoja_029357</name>
</gene>
<evidence type="ECO:0000256" key="4">
    <source>
        <dbReference type="ARBA" id="ARBA00022574"/>
    </source>
</evidence>
<keyword evidence="7" id="KW-1133">Transmembrane helix</keyword>
<evidence type="ECO:0000259" key="8">
    <source>
        <dbReference type="Pfam" id="PF08145"/>
    </source>
</evidence>
<dbReference type="AlphaFoldDB" id="A0A0B2R4E2"/>
<proteinExistence type="predicted"/>
<dbReference type="Pfam" id="PF08145">
    <property type="entry name" value="BOP1NT"/>
    <property type="match status" value="1"/>
</dbReference>
<evidence type="ECO:0000256" key="6">
    <source>
        <dbReference type="ARBA" id="ARBA00023242"/>
    </source>
</evidence>
<dbReference type="Proteomes" id="UP000053555">
    <property type="component" value="Unassembled WGS sequence"/>
</dbReference>
<keyword evidence="7" id="KW-0472">Membrane</keyword>